<keyword evidence="4" id="KW-1185">Reference proteome</keyword>
<proteinExistence type="predicted"/>
<dbReference type="AlphaFoldDB" id="A0A0C2DDB8"/>
<dbReference type="GO" id="GO:0010494">
    <property type="term" value="C:cytoplasmic stress granule"/>
    <property type="evidence" value="ECO:0007669"/>
    <property type="project" value="TreeGrafter"/>
</dbReference>
<dbReference type="EMBL" id="KN730978">
    <property type="protein sequence ID" value="KIH60412.1"/>
    <property type="molecule type" value="Genomic_DNA"/>
</dbReference>
<accession>A0A0C2DDB8</accession>
<feature type="region of interest" description="Disordered" evidence="1">
    <location>
        <begin position="221"/>
        <end position="381"/>
    </location>
</feature>
<feature type="compositionally biased region" description="Basic and acidic residues" evidence="1">
    <location>
        <begin position="321"/>
        <end position="334"/>
    </location>
</feature>
<dbReference type="PANTHER" id="PTHR12854">
    <property type="entry name" value="ATAXIN 2-RELATED"/>
    <property type="match status" value="1"/>
</dbReference>
<evidence type="ECO:0000259" key="2">
    <source>
        <dbReference type="SMART" id="SM01272"/>
    </source>
</evidence>
<sequence length="381" mass="43890">MFEKLLNVCFVNGGLCLARLMFDIGLRHAYKITTGNSENLLPKREDMTAKMLFKFSDIVAMSALMNEEKGIRGFATDRDYHMKQQNGRLDSEEHELQEWSAGEDGEEIEPLDQMVRLLVSPDQRQRYQRNNGWNVEEMFSTNSQMGVQSTYEEDLRFATDRDYHMKQQNGRLDSEEHELQEWSAGEDGEEIEPLDQMPDQRQRYQRNNGWNVEEMFSTNSQMGVQSTYEEDLRQYTTAPVEGNEEDRRRADQIAREIENSQQSKFNARLENDDDERDLDKVTTEDDFEMQNKRGGGGGGQRGNFGNRNQRNGANGPPMGNRRADALKGGQDRRGGGTPGRYPTQQHNINSPQNRGMPGNKYEPRPRPTGQELQESFNGNDY</sequence>
<dbReference type="OrthoDB" id="2275718at2759"/>
<evidence type="ECO:0000256" key="1">
    <source>
        <dbReference type="SAM" id="MobiDB-lite"/>
    </source>
</evidence>
<protein>
    <submittedName>
        <fullName evidence="3">LsmAD domain protein</fullName>
    </submittedName>
</protein>
<evidence type="ECO:0000313" key="4">
    <source>
        <dbReference type="Proteomes" id="UP000054047"/>
    </source>
</evidence>
<dbReference type="GO" id="GO:0034063">
    <property type="term" value="P:stress granule assembly"/>
    <property type="evidence" value="ECO:0007669"/>
    <property type="project" value="TreeGrafter"/>
</dbReference>
<dbReference type="GO" id="GO:0003729">
    <property type="term" value="F:mRNA binding"/>
    <property type="evidence" value="ECO:0007669"/>
    <property type="project" value="TreeGrafter"/>
</dbReference>
<dbReference type="SMART" id="SM01272">
    <property type="entry name" value="LsmAD"/>
    <property type="match status" value="1"/>
</dbReference>
<dbReference type="InterPro" id="IPR009604">
    <property type="entry name" value="LsmAD_domain"/>
</dbReference>
<dbReference type="PANTHER" id="PTHR12854:SF7">
    <property type="entry name" value="ATAXIN-2 HOMOLOG"/>
    <property type="match status" value="1"/>
</dbReference>
<dbReference type="InterPro" id="IPR045117">
    <property type="entry name" value="ATXN2-like"/>
</dbReference>
<feature type="compositionally biased region" description="Basic and acidic residues" evidence="1">
    <location>
        <begin position="245"/>
        <end position="258"/>
    </location>
</feature>
<dbReference type="Proteomes" id="UP000054047">
    <property type="component" value="Unassembled WGS sequence"/>
</dbReference>
<feature type="compositionally biased region" description="Polar residues" evidence="1">
    <location>
        <begin position="370"/>
        <end position="381"/>
    </location>
</feature>
<organism evidence="3 4">
    <name type="scientific">Ancylostoma duodenale</name>
    <dbReference type="NCBI Taxonomy" id="51022"/>
    <lineage>
        <taxon>Eukaryota</taxon>
        <taxon>Metazoa</taxon>
        <taxon>Ecdysozoa</taxon>
        <taxon>Nematoda</taxon>
        <taxon>Chromadorea</taxon>
        <taxon>Rhabditida</taxon>
        <taxon>Rhabditina</taxon>
        <taxon>Rhabditomorpha</taxon>
        <taxon>Strongyloidea</taxon>
        <taxon>Ancylostomatidae</taxon>
        <taxon>Ancylostomatinae</taxon>
        <taxon>Ancylostoma</taxon>
    </lineage>
</organism>
<evidence type="ECO:0000313" key="3">
    <source>
        <dbReference type="EMBL" id="KIH60412.1"/>
    </source>
</evidence>
<reference evidence="3 4" key="1">
    <citation type="submission" date="2013-12" db="EMBL/GenBank/DDBJ databases">
        <title>Draft genome of the parsitic nematode Ancylostoma duodenale.</title>
        <authorList>
            <person name="Mitreva M."/>
        </authorList>
    </citation>
    <scope>NUCLEOTIDE SEQUENCE [LARGE SCALE GENOMIC DNA]</scope>
    <source>
        <strain evidence="3 4">Zhejiang</strain>
    </source>
</reference>
<feature type="domain" description="LsmAD" evidence="2">
    <location>
        <begin position="222"/>
        <end position="286"/>
    </location>
</feature>
<feature type="compositionally biased region" description="Polar residues" evidence="1">
    <location>
        <begin position="344"/>
        <end position="353"/>
    </location>
</feature>
<dbReference type="Pfam" id="PF06741">
    <property type="entry name" value="LsmAD"/>
    <property type="match status" value="1"/>
</dbReference>
<gene>
    <name evidence="3" type="ORF">ANCDUO_09339</name>
</gene>
<feature type="compositionally biased region" description="Low complexity" evidence="1">
    <location>
        <begin position="303"/>
        <end position="315"/>
    </location>
</feature>
<feature type="compositionally biased region" description="Gly residues" evidence="1">
    <location>
        <begin position="293"/>
        <end position="302"/>
    </location>
</feature>
<name>A0A0C2DDB8_9BILA</name>